<evidence type="ECO:0000259" key="10">
    <source>
        <dbReference type="PROSITE" id="PS50011"/>
    </source>
</evidence>
<evidence type="ECO:0000313" key="11">
    <source>
        <dbReference type="EMBL" id="PIK43289.1"/>
    </source>
</evidence>
<accession>A0A2G8K5R0</accession>
<dbReference type="SMART" id="SM00220">
    <property type="entry name" value="S_TKc"/>
    <property type="match status" value="1"/>
</dbReference>
<comment type="similarity">
    <text evidence="7">Belongs to the protein kinase superfamily. STE Ser/Thr protein kinase family. MAP kinase kinase subfamily.</text>
</comment>
<comment type="caution">
    <text evidence="11">The sequence shown here is derived from an EMBL/GenBank/DDBJ whole genome shotgun (WGS) entry which is preliminary data.</text>
</comment>
<dbReference type="PANTHER" id="PTHR48013">
    <property type="entry name" value="DUAL SPECIFICITY MITOGEN-ACTIVATED PROTEIN KINASE KINASE 5-RELATED"/>
    <property type="match status" value="1"/>
</dbReference>
<keyword evidence="3" id="KW-0808">Transferase</keyword>
<dbReference type="InterPro" id="IPR000719">
    <property type="entry name" value="Prot_kinase_dom"/>
</dbReference>
<name>A0A2G8K5R0_STIJA</name>
<gene>
    <name evidence="11" type="ORF">BSL78_19850</name>
</gene>
<feature type="region of interest" description="Disordered" evidence="9">
    <location>
        <begin position="35"/>
        <end position="55"/>
    </location>
</feature>
<dbReference type="GO" id="GO:0005524">
    <property type="term" value="F:ATP binding"/>
    <property type="evidence" value="ECO:0007669"/>
    <property type="project" value="UniProtKB-KW"/>
</dbReference>
<dbReference type="EC" id="2.7.12.2" evidence="8"/>
<dbReference type="GO" id="GO:0004708">
    <property type="term" value="F:MAP kinase kinase activity"/>
    <property type="evidence" value="ECO:0007669"/>
    <property type="project" value="UniProtKB-EC"/>
</dbReference>
<evidence type="ECO:0000256" key="3">
    <source>
        <dbReference type="ARBA" id="ARBA00022679"/>
    </source>
</evidence>
<dbReference type="FunFam" id="3.30.200.20:FF:000040">
    <property type="entry name" value="Dual specificity mitogen-activated protein kinase kinase"/>
    <property type="match status" value="1"/>
</dbReference>
<evidence type="ECO:0000256" key="2">
    <source>
        <dbReference type="ARBA" id="ARBA00022553"/>
    </source>
</evidence>
<dbReference type="PROSITE" id="PS50011">
    <property type="entry name" value="PROTEIN_KINASE_DOM"/>
    <property type="match status" value="1"/>
</dbReference>
<dbReference type="InterPro" id="IPR011009">
    <property type="entry name" value="Kinase-like_dom_sf"/>
</dbReference>
<dbReference type="Proteomes" id="UP000230750">
    <property type="component" value="Unassembled WGS sequence"/>
</dbReference>
<dbReference type="FunFam" id="1.10.510.10:FF:000158">
    <property type="entry name" value="Dual specificity mitogen-activated protein kinase kinase 6"/>
    <property type="match status" value="1"/>
</dbReference>
<evidence type="ECO:0000256" key="1">
    <source>
        <dbReference type="ARBA" id="ARBA00022527"/>
    </source>
</evidence>
<dbReference type="OrthoDB" id="10252354at2759"/>
<keyword evidence="12" id="KW-1185">Reference proteome</keyword>
<evidence type="ECO:0000313" key="12">
    <source>
        <dbReference type="Proteomes" id="UP000230750"/>
    </source>
</evidence>
<dbReference type="PANTHER" id="PTHR48013:SF11">
    <property type="entry name" value="LICORNE"/>
    <property type="match status" value="1"/>
</dbReference>
<proteinExistence type="inferred from homology"/>
<keyword evidence="1" id="KW-0723">Serine/threonine-protein kinase</keyword>
<dbReference type="Pfam" id="PF00069">
    <property type="entry name" value="Pkinase"/>
    <property type="match status" value="1"/>
</dbReference>
<organism evidence="11 12">
    <name type="scientific">Stichopus japonicus</name>
    <name type="common">Sea cucumber</name>
    <dbReference type="NCBI Taxonomy" id="307972"/>
    <lineage>
        <taxon>Eukaryota</taxon>
        <taxon>Metazoa</taxon>
        <taxon>Echinodermata</taxon>
        <taxon>Eleutherozoa</taxon>
        <taxon>Echinozoa</taxon>
        <taxon>Holothuroidea</taxon>
        <taxon>Aspidochirotacea</taxon>
        <taxon>Aspidochirotida</taxon>
        <taxon>Stichopodidae</taxon>
        <taxon>Apostichopus</taxon>
    </lineage>
</organism>
<keyword evidence="4" id="KW-0547">Nucleotide-binding</keyword>
<dbReference type="AlphaFoldDB" id="A0A2G8K5R0"/>
<dbReference type="Gene3D" id="3.30.200.20">
    <property type="entry name" value="Phosphorylase Kinase, domain 1"/>
    <property type="match status" value="1"/>
</dbReference>
<reference evidence="11 12" key="1">
    <citation type="journal article" date="2017" name="PLoS Biol.">
        <title>The sea cucumber genome provides insights into morphological evolution and visceral regeneration.</title>
        <authorList>
            <person name="Zhang X."/>
            <person name="Sun L."/>
            <person name="Yuan J."/>
            <person name="Sun Y."/>
            <person name="Gao Y."/>
            <person name="Zhang L."/>
            <person name="Li S."/>
            <person name="Dai H."/>
            <person name="Hamel J.F."/>
            <person name="Liu C."/>
            <person name="Yu Y."/>
            <person name="Liu S."/>
            <person name="Lin W."/>
            <person name="Guo K."/>
            <person name="Jin S."/>
            <person name="Xu P."/>
            <person name="Storey K.B."/>
            <person name="Huan P."/>
            <person name="Zhang T."/>
            <person name="Zhou Y."/>
            <person name="Zhang J."/>
            <person name="Lin C."/>
            <person name="Li X."/>
            <person name="Xing L."/>
            <person name="Huo D."/>
            <person name="Sun M."/>
            <person name="Wang L."/>
            <person name="Mercier A."/>
            <person name="Li F."/>
            <person name="Yang H."/>
            <person name="Xiang J."/>
        </authorList>
    </citation>
    <scope>NUCLEOTIDE SEQUENCE [LARGE SCALE GENOMIC DNA]</scope>
    <source>
        <strain evidence="11">Shaxun</strain>
        <tissue evidence="11">Muscle</tissue>
    </source>
</reference>
<dbReference type="SUPFAM" id="SSF56112">
    <property type="entry name" value="Protein kinase-like (PK-like)"/>
    <property type="match status" value="1"/>
</dbReference>
<evidence type="ECO:0000256" key="5">
    <source>
        <dbReference type="ARBA" id="ARBA00022777"/>
    </source>
</evidence>
<protein>
    <recommendedName>
        <fullName evidence="8">mitogen-activated protein kinase kinase</fullName>
        <ecNumber evidence="8">2.7.12.2</ecNumber>
    </recommendedName>
</protein>
<dbReference type="GO" id="GO:0004674">
    <property type="term" value="F:protein serine/threonine kinase activity"/>
    <property type="evidence" value="ECO:0007669"/>
    <property type="project" value="UniProtKB-KW"/>
</dbReference>
<evidence type="ECO:0000256" key="6">
    <source>
        <dbReference type="ARBA" id="ARBA00022840"/>
    </source>
</evidence>
<evidence type="ECO:0000256" key="9">
    <source>
        <dbReference type="SAM" id="MobiDB-lite"/>
    </source>
</evidence>
<dbReference type="STRING" id="307972.A0A2G8K5R0"/>
<keyword evidence="6" id="KW-0067">ATP-binding</keyword>
<feature type="domain" description="Protein kinase" evidence="10">
    <location>
        <begin position="75"/>
        <end position="337"/>
    </location>
</feature>
<evidence type="ECO:0000256" key="7">
    <source>
        <dbReference type="ARBA" id="ARBA00038035"/>
    </source>
</evidence>
<evidence type="ECO:0000256" key="4">
    <source>
        <dbReference type="ARBA" id="ARBA00022741"/>
    </source>
</evidence>
<dbReference type="EMBL" id="MRZV01000862">
    <property type="protein sequence ID" value="PIK43289.1"/>
    <property type="molecule type" value="Genomic_DNA"/>
</dbReference>
<keyword evidence="5 11" id="KW-0418">Kinase</keyword>
<evidence type="ECO:0000256" key="8">
    <source>
        <dbReference type="ARBA" id="ARBA00038999"/>
    </source>
</evidence>
<dbReference type="Gene3D" id="1.10.510.10">
    <property type="entry name" value="Transferase(Phosphotransferase) domain 1"/>
    <property type="match status" value="1"/>
</dbReference>
<keyword evidence="2" id="KW-0597">Phosphoprotein</keyword>
<sequence length="351" mass="40291">MLAHIKWKFTIHCLVVKSWNFQKCVIRANGRRPRTGLRIFPPSTPQPPARPPEEVDRQAKIVSNGKEYPLKGEDLSKITQLGIGGYGVVDKMKHEPSGKEMAVKRIRFQVNTKEDQRLLMDLDVCIRSSDCQYTVQFFGALFYEGDVWICMEVMDTCLDKFYKAAKKRNMQMPENILSKVTYATVSALHYLQTELKVMHRDVKPSNILANRNGEIKVCDFGVSGQLVDSLAKTIEAGSKPYMAPERIDPTNPAKNKGFDIKSDIWSLGITIMELAENKYPYEKWPTPFKQLQQVVKEPSPKLPGTFSCEIRDFLDQCLQKDAKLRPNYRKLLQHRFITKYAEVTVEDISHL</sequence>